<keyword evidence="1 4" id="KW-0479">Metal-binding</keyword>
<feature type="zinc finger region" description="C3H1-type" evidence="4">
    <location>
        <begin position="28"/>
        <end position="45"/>
    </location>
</feature>
<dbReference type="EMBL" id="MNCJ02000318">
    <property type="protein sequence ID" value="KAF5815827.1"/>
    <property type="molecule type" value="Genomic_DNA"/>
</dbReference>
<dbReference type="Proteomes" id="UP000215914">
    <property type="component" value="Chromosome 3"/>
</dbReference>
<dbReference type="PROSITE" id="PS50103">
    <property type="entry name" value="ZF_C3H1"/>
    <property type="match status" value="1"/>
</dbReference>
<feature type="region of interest" description="Disordered" evidence="5">
    <location>
        <begin position="64"/>
        <end position="106"/>
    </location>
</feature>
<feature type="domain" description="C3H1-type" evidence="6">
    <location>
        <begin position="28"/>
        <end position="45"/>
    </location>
</feature>
<evidence type="ECO:0000256" key="4">
    <source>
        <dbReference type="PROSITE-ProRule" id="PRU00723"/>
    </source>
</evidence>
<dbReference type="InterPro" id="IPR036855">
    <property type="entry name" value="Znf_CCCH_sf"/>
</dbReference>
<gene>
    <name evidence="8" type="ORF">HannXRQ_Chr03g0083621</name>
    <name evidence="7" type="ORF">HanXRQr2_Chr03g0127481</name>
</gene>
<feature type="compositionally biased region" description="Basic and acidic residues" evidence="5">
    <location>
        <begin position="13"/>
        <end position="24"/>
    </location>
</feature>
<dbReference type="Pfam" id="PF00642">
    <property type="entry name" value="zf-CCCH"/>
    <property type="match status" value="1"/>
</dbReference>
<evidence type="ECO:0000256" key="1">
    <source>
        <dbReference type="ARBA" id="ARBA00022723"/>
    </source>
</evidence>
<dbReference type="InterPro" id="IPR000571">
    <property type="entry name" value="Znf_CCCH"/>
</dbReference>
<name>A0A251VAC0_HELAN</name>
<evidence type="ECO:0000313" key="9">
    <source>
        <dbReference type="Proteomes" id="UP000215914"/>
    </source>
</evidence>
<evidence type="ECO:0000259" key="6">
    <source>
        <dbReference type="PROSITE" id="PS50103"/>
    </source>
</evidence>
<protein>
    <submittedName>
        <fullName evidence="8">Putative zinc finger, CCCH-type</fullName>
    </submittedName>
    <submittedName>
        <fullName evidence="7">Transcription factor C3H family</fullName>
    </submittedName>
</protein>
<dbReference type="OMA" id="WINDSMP"/>
<organism evidence="8 9">
    <name type="scientific">Helianthus annuus</name>
    <name type="common">Common sunflower</name>
    <dbReference type="NCBI Taxonomy" id="4232"/>
    <lineage>
        <taxon>Eukaryota</taxon>
        <taxon>Viridiplantae</taxon>
        <taxon>Streptophyta</taxon>
        <taxon>Embryophyta</taxon>
        <taxon>Tracheophyta</taxon>
        <taxon>Spermatophyta</taxon>
        <taxon>Magnoliopsida</taxon>
        <taxon>eudicotyledons</taxon>
        <taxon>Gunneridae</taxon>
        <taxon>Pentapetalae</taxon>
        <taxon>asterids</taxon>
        <taxon>campanulids</taxon>
        <taxon>Asterales</taxon>
        <taxon>Asteraceae</taxon>
        <taxon>Asteroideae</taxon>
        <taxon>Heliantheae alliance</taxon>
        <taxon>Heliantheae</taxon>
        <taxon>Helianthus</taxon>
    </lineage>
</organism>
<evidence type="ECO:0000256" key="3">
    <source>
        <dbReference type="ARBA" id="ARBA00022833"/>
    </source>
</evidence>
<dbReference type="GO" id="GO:0008270">
    <property type="term" value="F:zinc ion binding"/>
    <property type="evidence" value="ECO:0007669"/>
    <property type="project" value="UniProtKB-KW"/>
</dbReference>
<reference evidence="7" key="3">
    <citation type="submission" date="2020-06" db="EMBL/GenBank/DDBJ databases">
        <title>Helianthus annuus Genome sequencing and assembly Release 2.</title>
        <authorList>
            <person name="Gouzy J."/>
            <person name="Langlade N."/>
            <person name="Munos S."/>
        </authorList>
    </citation>
    <scope>NUCLEOTIDE SEQUENCE</scope>
    <source>
        <tissue evidence="7">Leaves</tissue>
    </source>
</reference>
<evidence type="ECO:0000256" key="5">
    <source>
        <dbReference type="SAM" id="MobiDB-lite"/>
    </source>
</evidence>
<dbReference type="EMBL" id="CM007892">
    <property type="protein sequence ID" value="OTG32163.1"/>
    <property type="molecule type" value="Genomic_DNA"/>
</dbReference>
<reference evidence="8" key="2">
    <citation type="submission" date="2017-02" db="EMBL/GenBank/DDBJ databases">
        <title>Sunflower complete genome.</title>
        <authorList>
            <person name="Langlade N."/>
            <person name="Munos S."/>
        </authorList>
    </citation>
    <scope>NUCLEOTIDE SEQUENCE [LARGE SCALE GENOMIC DNA]</scope>
    <source>
        <tissue evidence="8">Leaves</tissue>
    </source>
</reference>
<sequence length="125" mass="13171">MQVEETANGEDDGNSRRFTGDGKDVPVQTGYCQFGSNCIFAHGEAELQRHGGGEVHQRAIVQNLPARPTPSGPSAGHAVTAPAADAGGSRQMSSATQGPIPSRNAWKVPKKINGIYGDWINDSMP</sequence>
<evidence type="ECO:0000313" key="8">
    <source>
        <dbReference type="EMBL" id="OTG32163.1"/>
    </source>
</evidence>
<reference evidence="7 9" key="1">
    <citation type="journal article" date="2017" name="Nature">
        <title>The sunflower genome provides insights into oil metabolism, flowering and Asterid evolution.</title>
        <authorList>
            <person name="Badouin H."/>
            <person name="Gouzy J."/>
            <person name="Grassa C.J."/>
            <person name="Murat F."/>
            <person name="Staton S.E."/>
            <person name="Cottret L."/>
            <person name="Lelandais-Briere C."/>
            <person name="Owens G.L."/>
            <person name="Carrere S."/>
            <person name="Mayjonade B."/>
            <person name="Legrand L."/>
            <person name="Gill N."/>
            <person name="Kane N.C."/>
            <person name="Bowers J.E."/>
            <person name="Hubner S."/>
            <person name="Bellec A."/>
            <person name="Berard A."/>
            <person name="Berges H."/>
            <person name="Blanchet N."/>
            <person name="Boniface M.C."/>
            <person name="Brunel D."/>
            <person name="Catrice O."/>
            <person name="Chaidir N."/>
            <person name="Claudel C."/>
            <person name="Donnadieu C."/>
            <person name="Faraut T."/>
            <person name="Fievet G."/>
            <person name="Helmstetter N."/>
            <person name="King M."/>
            <person name="Knapp S.J."/>
            <person name="Lai Z."/>
            <person name="Le Paslier M.C."/>
            <person name="Lippi Y."/>
            <person name="Lorenzon L."/>
            <person name="Mandel J.R."/>
            <person name="Marage G."/>
            <person name="Marchand G."/>
            <person name="Marquand E."/>
            <person name="Bret-Mestries E."/>
            <person name="Morien E."/>
            <person name="Nambeesan S."/>
            <person name="Nguyen T."/>
            <person name="Pegot-Espagnet P."/>
            <person name="Pouilly N."/>
            <person name="Raftis F."/>
            <person name="Sallet E."/>
            <person name="Schiex T."/>
            <person name="Thomas J."/>
            <person name="Vandecasteele C."/>
            <person name="Vares D."/>
            <person name="Vear F."/>
            <person name="Vautrin S."/>
            <person name="Crespi M."/>
            <person name="Mangin B."/>
            <person name="Burke J.M."/>
            <person name="Salse J."/>
            <person name="Munos S."/>
            <person name="Vincourt P."/>
            <person name="Rieseberg L.H."/>
            <person name="Langlade N.B."/>
        </authorList>
    </citation>
    <scope>NUCLEOTIDE SEQUENCE [LARGE SCALE GENOMIC DNA]</scope>
    <source>
        <strain evidence="9">cv. SF193</strain>
        <tissue evidence="7">Leaves</tissue>
    </source>
</reference>
<dbReference type="STRING" id="4232.A0A251VAC0"/>
<keyword evidence="9" id="KW-1185">Reference proteome</keyword>
<keyword evidence="2 4" id="KW-0863">Zinc-finger</keyword>
<evidence type="ECO:0000313" key="7">
    <source>
        <dbReference type="EMBL" id="KAF5815827.1"/>
    </source>
</evidence>
<feature type="region of interest" description="Disordered" evidence="5">
    <location>
        <begin position="1"/>
        <end position="25"/>
    </location>
</feature>
<proteinExistence type="predicted"/>
<dbReference type="AlphaFoldDB" id="A0A251VAC0"/>
<keyword evidence="3 4" id="KW-0862">Zinc</keyword>
<evidence type="ECO:0000256" key="2">
    <source>
        <dbReference type="ARBA" id="ARBA00022771"/>
    </source>
</evidence>
<dbReference type="Gene3D" id="4.10.1000.10">
    <property type="entry name" value="Zinc finger, CCCH-type"/>
    <property type="match status" value="1"/>
</dbReference>
<dbReference type="InParanoid" id="A0A251VAC0"/>
<accession>A0A251VAC0</accession>
<dbReference type="Gramene" id="mRNA:HanXRQr2_Chr03g0127481">
    <property type="protein sequence ID" value="mRNA:HanXRQr2_Chr03g0127481"/>
    <property type="gene ID" value="HanXRQr2_Chr03g0127481"/>
</dbReference>
<dbReference type="SUPFAM" id="SSF90229">
    <property type="entry name" value="CCCH zinc finger"/>
    <property type="match status" value="1"/>
</dbReference>
<feature type="compositionally biased region" description="Polar residues" evidence="5">
    <location>
        <begin position="90"/>
        <end position="99"/>
    </location>
</feature>